<dbReference type="AlphaFoldDB" id="A0AAW5R987"/>
<dbReference type="RefSeq" id="WP_262579035.1">
    <property type="nucleotide sequence ID" value="NZ_JAHPRE010000037.1"/>
</dbReference>
<dbReference type="Proteomes" id="UP001208534">
    <property type="component" value="Unassembled WGS sequence"/>
</dbReference>
<sequence length="247" mass="29321">MNRHEVLIQIEDLMLDVCLDRYYWQSVMAALEDYREAATAIYDPELEYSPMLQGYFDLMSISSTSSSGRAINPRRSPLQSRTAFQNFCDGLMDEQDHFILRHKRQRKRNYTAIKNYIEDLLDSDCEFQVIHGNFNKLNHEAQGVYQFHQTLTEFRSRILKRDTCCEDLLDYSWVIEQDREEGLICRYIFIYVGSSDIELDNYATDRTDKNYELIEEENLLNIIHTLSNHDVEDQYLRARIKGMRCFG</sequence>
<gene>
    <name evidence="1" type="ORF">KTH64_10110</name>
</gene>
<name>A0AAW5R987_ACIJU</name>
<accession>A0AAW5R987</accession>
<dbReference type="EMBL" id="JAHPRE010000037">
    <property type="protein sequence ID" value="MCU4397298.1"/>
    <property type="molecule type" value="Genomic_DNA"/>
</dbReference>
<protein>
    <submittedName>
        <fullName evidence="1">Uncharacterized protein</fullName>
    </submittedName>
</protein>
<evidence type="ECO:0000313" key="1">
    <source>
        <dbReference type="EMBL" id="MCU4397298.1"/>
    </source>
</evidence>
<comment type="caution">
    <text evidence="1">The sequence shown here is derived from an EMBL/GenBank/DDBJ whole genome shotgun (WGS) entry which is preliminary data.</text>
</comment>
<organism evidence="1 2">
    <name type="scientific">Acinetobacter junii</name>
    <dbReference type="NCBI Taxonomy" id="40215"/>
    <lineage>
        <taxon>Bacteria</taxon>
        <taxon>Pseudomonadati</taxon>
        <taxon>Pseudomonadota</taxon>
        <taxon>Gammaproteobacteria</taxon>
        <taxon>Moraxellales</taxon>
        <taxon>Moraxellaceae</taxon>
        <taxon>Acinetobacter</taxon>
    </lineage>
</organism>
<proteinExistence type="predicted"/>
<evidence type="ECO:0000313" key="2">
    <source>
        <dbReference type="Proteomes" id="UP001208534"/>
    </source>
</evidence>
<reference evidence="1" key="1">
    <citation type="submission" date="2021-06" db="EMBL/GenBank/DDBJ databases">
        <title>Propagation of a rapidly emergent carbapenem-resistant Acinetobacter baumannii lineage by various extra-hospital transmission networks.</title>
        <authorList>
            <person name="Calix J."/>
        </authorList>
    </citation>
    <scope>NUCLEOTIDE SEQUENCE</scope>
    <source>
        <strain evidence="1">WU_MDCI_Aw63</strain>
    </source>
</reference>